<comment type="caution">
    <text evidence="3">The sequence shown here is derived from an EMBL/GenBank/DDBJ whole genome shotgun (WGS) entry which is preliminary data.</text>
</comment>
<dbReference type="Gene3D" id="1.20.1250.20">
    <property type="entry name" value="MFS general substrate transporter like domains"/>
    <property type="match status" value="1"/>
</dbReference>
<dbReference type="InterPro" id="IPR036259">
    <property type="entry name" value="MFS_trans_sf"/>
</dbReference>
<evidence type="ECO:0000256" key="1">
    <source>
        <dbReference type="SAM" id="MobiDB-lite"/>
    </source>
</evidence>
<feature type="region of interest" description="Disordered" evidence="1">
    <location>
        <begin position="57"/>
        <end position="84"/>
    </location>
</feature>
<keyword evidence="2" id="KW-1133">Transmembrane helix</keyword>
<feature type="region of interest" description="Disordered" evidence="1">
    <location>
        <begin position="1"/>
        <end position="29"/>
    </location>
</feature>
<reference evidence="3" key="1">
    <citation type="submission" date="2023-01" db="EMBL/GenBank/DDBJ databases">
        <title>Genome assembly of the deep-sea coral Lophelia pertusa.</title>
        <authorList>
            <person name="Herrera S."/>
            <person name="Cordes E."/>
        </authorList>
    </citation>
    <scope>NUCLEOTIDE SEQUENCE</scope>
    <source>
        <strain evidence="3">USNM1676648</strain>
        <tissue evidence="3">Polyp</tissue>
    </source>
</reference>
<feature type="compositionally biased region" description="Polar residues" evidence="1">
    <location>
        <begin position="17"/>
        <end position="26"/>
    </location>
</feature>
<feature type="transmembrane region" description="Helical" evidence="2">
    <location>
        <begin position="168"/>
        <end position="189"/>
    </location>
</feature>
<name>A0A9W9Z9E2_9CNID</name>
<sequence length="249" mass="27499">MAWVCGATFGDPIQDPPKSTSQNCSENPGDLKIHSLKTLSTMETGVVNLGHVGDLENTAIHNGGGKSNEERKEEEEDVSECHNRKANESTNEIKSLDVVAASTSDFRDKNGTGSVWRPACRICYYCASCYKKLYGNCSFFCNLWLWRWNLYHDKNTLLMFTVDEKRRAAALGLGSSLLSIGVAAGPPIAGLLADMFGCYTWSFLMADILMQLAGLVPLVLFCLGKKKGFDMKENIIGEEPLAVYRQHNI</sequence>
<dbReference type="SUPFAM" id="SSF103473">
    <property type="entry name" value="MFS general substrate transporter"/>
    <property type="match status" value="1"/>
</dbReference>
<evidence type="ECO:0000313" key="3">
    <source>
        <dbReference type="EMBL" id="KAJ7377376.1"/>
    </source>
</evidence>
<evidence type="ECO:0000313" key="4">
    <source>
        <dbReference type="Proteomes" id="UP001163046"/>
    </source>
</evidence>
<gene>
    <name evidence="3" type="ORF">OS493_029736</name>
</gene>
<dbReference type="AlphaFoldDB" id="A0A9W9Z9E2"/>
<accession>A0A9W9Z9E2</accession>
<feature type="transmembrane region" description="Helical" evidence="2">
    <location>
        <begin position="201"/>
        <end position="223"/>
    </location>
</feature>
<proteinExistence type="predicted"/>
<dbReference type="Proteomes" id="UP001163046">
    <property type="component" value="Unassembled WGS sequence"/>
</dbReference>
<dbReference type="EMBL" id="MU826380">
    <property type="protein sequence ID" value="KAJ7377376.1"/>
    <property type="molecule type" value="Genomic_DNA"/>
</dbReference>
<protein>
    <submittedName>
        <fullName evidence="3">Uncharacterized protein</fullName>
    </submittedName>
</protein>
<keyword evidence="2" id="KW-0812">Transmembrane</keyword>
<keyword evidence="4" id="KW-1185">Reference proteome</keyword>
<organism evidence="3 4">
    <name type="scientific">Desmophyllum pertusum</name>
    <dbReference type="NCBI Taxonomy" id="174260"/>
    <lineage>
        <taxon>Eukaryota</taxon>
        <taxon>Metazoa</taxon>
        <taxon>Cnidaria</taxon>
        <taxon>Anthozoa</taxon>
        <taxon>Hexacorallia</taxon>
        <taxon>Scleractinia</taxon>
        <taxon>Caryophylliina</taxon>
        <taxon>Caryophylliidae</taxon>
        <taxon>Desmophyllum</taxon>
    </lineage>
</organism>
<dbReference type="OrthoDB" id="6509908at2759"/>
<keyword evidence="2" id="KW-0472">Membrane</keyword>
<evidence type="ECO:0000256" key="2">
    <source>
        <dbReference type="SAM" id="Phobius"/>
    </source>
</evidence>